<name>A0A0M9AJM8_9EURY</name>
<dbReference type="Proteomes" id="UP000037729">
    <property type="component" value="Unassembled WGS sequence"/>
</dbReference>
<proteinExistence type="predicted"/>
<organism evidence="1 2">
    <name type="scientific">Haloarcula rubripromontorii</name>
    <dbReference type="NCBI Taxonomy" id="1705562"/>
    <lineage>
        <taxon>Archaea</taxon>
        <taxon>Methanobacteriati</taxon>
        <taxon>Methanobacteriota</taxon>
        <taxon>Stenosarchaea group</taxon>
        <taxon>Halobacteria</taxon>
        <taxon>Halobacteriales</taxon>
        <taxon>Haloarculaceae</taxon>
        <taxon>Haloarcula</taxon>
    </lineage>
</organism>
<evidence type="ECO:0000313" key="2">
    <source>
        <dbReference type="Proteomes" id="UP000037729"/>
    </source>
</evidence>
<sequence>MGEQADRRSLLTTVLDLLDSLTNIVVGRLQESRRTDKLITSEWPVGGLGEVAFRRHADHLREMLENCTPSE</sequence>
<dbReference type="AlphaFoldDB" id="A0A0M9AJM8"/>
<keyword evidence="2" id="KW-1185">Reference proteome</keyword>
<protein>
    <submittedName>
        <fullName evidence="1">Uncharacterized protein</fullName>
    </submittedName>
</protein>
<dbReference type="EMBL" id="LIUF01000005">
    <property type="protein sequence ID" value="KOX91991.1"/>
    <property type="molecule type" value="Genomic_DNA"/>
</dbReference>
<dbReference type="RefSeq" id="WP_053969013.1">
    <property type="nucleotide sequence ID" value="NZ_LIUF01000005.1"/>
</dbReference>
<evidence type="ECO:0000313" key="1">
    <source>
        <dbReference type="EMBL" id="KOX91991.1"/>
    </source>
</evidence>
<dbReference type="OrthoDB" id="375901at2157"/>
<gene>
    <name evidence="1" type="ORF">AMS69_15710</name>
</gene>
<reference evidence="1 2" key="1">
    <citation type="submission" date="2015-08" db="EMBL/GenBank/DDBJ databases">
        <title>Genomes of Isolates from Cabo Rojo, PR.</title>
        <authorList>
            <person name="Sanchez-Nieves R.L."/>
            <person name="Montalvo-Rodriguez R."/>
        </authorList>
    </citation>
    <scope>NUCLEOTIDE SEQUENCE [LARGE SCALE GENOMIC DNA]</scope>
    <source>
        <strain evidence="1 2">SL3</strain>
    </source>
</reference>
<dbReference type="PATRIC" id="fig|1705562.3.peg.4045"/>
<accession>A0A0M9AJM8</accession>
<comment type="caution">
    <text evidence="1">The sequence shown here is derived from an EMBL/GenBank/DDBJ whole genome shotgun (WGS) entry which is preliminary data.</text>
</comment>